<keyword evidence="4" id="KW-1185">Reference proteome</keyword>
<feature type="domain" description="DUF1468" evidence="2">
    <location>
        <begin position="10"/>
        <end position="143"/>
    </location>
</feature>
<gene>
    <name evidence="3" type="ORF">H8717_00960</name>
</gene>
<evidence type="ECO:0000259" key="2">
    <source>
        <dbReference type="Pfam" id="PF07331"/>
    </source>
</evidence>
<protein>
    <submittedName>
        <fullName evidence="3">Tripartite tricarboxylate transporter TctB family protein</fullName>
    </submittedName>
</protein>
<accession>A0ABR7NF04</accession>
<proteinExistence type="predicted"/>
<feature type="transmembrane region" description="Helical" evidence="1">
    <location>
        <begin position="9"/>
        <end position="27"/>
    </location>
</feature>
<keyword evidence="1" id="KW-0472">Membrane</keyword>
<dbReference type="Proteomes" id="UP000658131">
    <property type="component" value="Unassembled WGS sequence"/>
</dbReference>
<name>A0ABR7NF04_9FIRM</name>
<keyword evidence="1" id="KW-0812">Transmembrane</keyword>
<evidence type="ECO:0000313" key="3">
    <source>
        <dbReference type="EMBL" id="MBC8574983.1"/>
    </source>
</evidence>
<comment type="caution">
    <text evidence="3">The sequence shown here is derived from an EMBL/GenBank/DDBJ whole genome shotgun (WGS) entry which is preliminary data.</text>
</comment>
<dbReference type="Pfam" id="PF07331">
    <property type="entry name" value="TctB"/>
    <property type="match status" value="1"/>
</dbReference>
<reference evidence="3 4" key="1">
    <citation type="submission" date="2020-08" db="EMBL/GenBank/DDBJ databases">
        <title>Genome public.</title>
        <authorList>
            <person name="Liu C."/>
            <person name="Sun Q."/>
        </authorList>
    </citation>
    <scope>NUCLEOTIDE SEQUENCE [LARGE SCALE GENOMIC DNA]</scope>
    <source>
        <strain evidence="3 4">BX1</strain>
    </source>
</reference>
<keyword evidence="1" id="KW-1133">Transmembrane helix</keyword>
<dbReference type="InterPro" id="IPR009936">
    <property type="entry name" value="DUF1468"/>
</dbReference>
<sequence>MKKQLHQDVFIGFICLAISLLVFALNTNLPSDAAMMPRLLGGMLTILSILIIYHGLRKSKLPVEEQGPKALTVDALKIPLITWGFVVLYYILFHVAGYFVATGIMIIALMRFMKRTSWPVIIAIDAVYLLVMYFAFVRMLNVSVDNFGMLGRLL</sequence>
<evidence type="ECO:0000256" key="1">
    <source>
        <dbReference type="SAM" id="Phobius"/>
    </source>
</evidence>
<dbReference type="RefSeq" id="WP_262398675.1">
    <property type="nucleotide sequence ID" value="NZ_JACRTB010000002.1"/>
</dbReference>
<organism evidence="3 4">
    <name type="scientific">Yanshouia hominis</name>
    <dbReference type="NCBI Taxonomy" id="2763673"/>
    <lineage>
        <taxon>Bacteria</taxon>
        <taxon>Bacillati</taxon>
        <taxon>Bacillota</taxon>
        <taxon>Clostridia</taxon>
        <taxon>Eubacteriales</taxon>
        <taxon>Oscillospiraceae</taxon>
        <taxon>Yanshouia</taxon>
    </lineage>
</organism>
<evidence type="ECO:0000313" key="4">
    <source>
        <dbReference type="Proteomes" id="UP000658131"/>
    </source>
</evidence>
<feature type="transmembrane region" description="Helical" evidence="1">
    <location>
        <begin position="39"/>
        <end position="56"/>
    </location>
</feature>
<feature type="transmembrane region" description="Helical" evidence="1">
    <location>
        <begin position="116"/>
        <end position="136"/>
    </location>
</feature>
<dbReference type="EMBL" id="JACRTB010000002">
    <property type="protein sequence ID" value="MBC8574983.1"/>
    <property type="molecule type" value="Genomic_DNA"/>
</dbReference>
<feature type="transmembrane region" description="Helical" evidence="1">
    <location>
        <begin position="87"/>
        <end position="110"/>
    </location>
</feature>